<dbReference type="AlphaFoldDB" id="A0A2G5B7J2"/>
<dbReference type="InterPro" id="IPR032675">
    <property type="entry name" value="LRR_dom_sf"/>
</dbReference>
<name>A0A2G5B7J2_COERN</name>
<accession>A0A2G5B7J2</accession>
<dbReference type="SMART" id="SM00367">
    <property type="entry name" value="LRR_CC"/>
    <property type="match status" value="5"/>
</dbReference>
<dbReference type="InterPro" id="IPR006553">
    <property type="entry name" value="Leu-rich_rpt_Cys-con_subtyp"/>
</dbReference>
<dbReference type="PANTHER" id="PTHR13318">
    <property type="entry name" value="PARTNER OF PAIRED, ISOFORM B-RELATED"/>
    <property type="match status" value="1"/>
</dbReference>
<protein>
    <submittedName>
        <fullName evidence="1">RNI-like protein</fullName>
    </submittedName>
</protein>
<dbReference type="OrthoDB" id="421226at2759"/>
<dbReference type="Gene3D" id="3.80.10.10">
    <property type="entry name" value="Ribonuclease Inhibitor"/>
    <property type="match status" value="2"/>
</dbReference>
<reference evidence="1 2" key="1">
    <citation type="journal article" date="2015" name="Genome Biol. Evol.">
        <title>Phylogenomic analyses indicate that early fungi evolved digesting cell walls of algal ancestors of land plants.</title>
        <authorList>
            <person name="Chang Y."/>
            <person name="Wang S."/>
            <person name="Sekimoto S."/>
            <person name="Aerts A.L."/>
            <person name="Choi C."/>
            <person name="Clum A."/>
            <person name="LaButti K.M."/>
            <person name="Lindquist E.A."/>
            <person name="Yee Ngan C."/>
            <person name="Ohm R.A."/>
            <person name="Salamov A.A."/>
            <person name="Grigoriev I.V."/>
            <person name="Spatafora J.W."/>
            <person name="Berbee M.L."/>
        </authorList>
    </citation>
    <scope>NUCLEOTIDE SEQUENCE [LARGE SCALE GENOMIC DNA]</scope>
    <source>
        <strain evidence="1 2">NRRL 1564</strain>
    </source>
</reference>
<dbReference type="STRING" id="763665.A0A2G5B7J2"/>
<dbReference type="Proteomes" id="UP000242474">
    <property type="component" value="Unassembled WGS sequence"/>
</dbReference>
<evidence type="ECO:0000313" key="2">
    <source>
        <dbReference type="Proteomes" id="UP000242474"/>
    </source>
</evidence>
<evidence type="ECO:0000313" key="1">
    <source>
        <dbReference type="EMBL" id="PIA15013.1"/>
    </source>
</evidence>
<proteinExistence type="predicted"/>
<sequence length="368" mass="40647">MEYCGRMNGLNLLSLARGLPKLAHVRLDGAFLITDVAWAEFFYEVGPRLKGFKAAYTGFGPCAMRALITHCTGLEELRLSECADFDDDCLAMLAAPITEREEMLQEPERVLRLLAERGKKGKMTNTNAGILSADAYSGKVPEWQPLLKLRKLELPHPHKPMTNITAKRVLRMLGSQLQVLNLAGFRDIGDDFLLGVLAEHSHNVTELTLSECTGISPEAFVEFLAAGRKKAKMIGHGYTHLDLRRCYMLTDAVMQELVQHSGATLMTLNLNSVDDNLTCDGLLALAGQIYCVPEGQERPVLEKSITGCTSLEELDLSWVRCTTDAVLEQIVGKCKNLTLIKVYGCQNVTSFAPVRPGLTYVGRECDLL</sequence>
<gene>
    <name evidence="1" type="ORF">COEREDRAFT_82424</name>
</gene>
<keyword evidence="2" id="KW-1185">Reference proteome</keyword>
<dbReference type="SUPFAM" id="SSF52047">
    <property type="entry name" value="RNI-like"/>
    <property type="match status" value="1"/>
</dbReference>
<organism evidence="1 2">
    <name type="scientific">Coemansia reversa (strain ATCC 12441 / NRRL 1564)</name>
    <dbReference type="NCBI Taxonomy" id="763665"/>
    <lineage>
        <taxon>Eukaryota</taxon>
        <taxon>Fungi</taxon>
        <taxon>Fungi incertae sedis</taxon>
        <taxon>Zoopagomycota</taxon>
        <taxon>Kickxellomycotina</taxon>
        <taxon>Kickxellomycetes</taxon>
        <taxon>Kickxellales</taxon>
        <taxon>Kickxellaceae</taxon>
        <taxon>Coemansia</taxon>
    </lineage>
</organism>
<dbReference type="GO" id="GO:0031146">
    <property type="term" value="P:SCF-dependent proteasomal ubiquitin-dependent protein catabolic process"/>
    <property type="evidence" value="ECO:0007669"/>
    <property type="project" value="TreeGrafter"/>
</dbReference>
<dbReference type="GO" id="GO:0019005">
    <property type="term" value="C:SCF ubiquitin ligase complex"/>
    <property type="evidence" value="ECO:0007669"/>
    <property type="project" value="TreeGrafter"/>
</dbReference>
<dbReference type="EMBL" id="KZ303511">
    <property type="protein sequence ID" value="PIA15013.1"/>
    <property type="molecule type" value="Genomic_DNA"/>
</dbReference>